<accession>A0A371ETB0</accession>
<evidence type="ECO:0000256" key="1">
    <source>
        <dbReference type="SAM" id="MobiDB-lite"/>
    </source>
</evidence>
<keyword evidence="3" id="KW-1185">Reference proteome</keyword>
<reference evidence="2" key="1">
    <citation type="submission" date="2018-05" db="EMBL/GenBank/DDBJ databases">
        <title>Draft genome of Mucuna pruriens seed.</title>
        <authorList>
            <person name="Nnadi N.E."/>
            <person name="Vos R."/>
            <person name="Hasami M.H."/>
            <person name="Devisetty U.K."/>
            <person name="Aguiy J.C."/>
        </authorList>
    </citation>
    <scope>NUCLEOTIDE SEQUENCE [LARGE SCALE GENOMIC DNA]</scope>
    <source>
        <strain evidence="2">JCA_2017</strain>
    </source>
</reference>
<feature type="non-terminal residue" evidence="2">
    <location>
        <position position="1"/>
    </location>
</feature>
<protein>
    <submittedName>
        <fullName evidence="2">Uncharacterized protein</fullName>
    </submittedName>
</protein>
<evidence type="ECO:0000313" key="3">
    <source>
        <dbReference type="Proteomes" id="UP000257109"/>
    </source>
</evidence>
<feature type="region of interest" description="Disordered" evidence="1">
    <location>
        <begin position="77"/>
        <end position="98"/>
    </location>
</feature>
<name>A0A371ETB0_MUCPR</name>
<dbReference type="AlphaFoldDB" id="A0A371ETB0"/>
<dbReference type="Proteomes" id="UP000257109">
    <property type="component" value="Unassembled WGS sequence"/>
</dbReference>
<gene>
    <name evidence="2" type="ORF">CR513_51699</name>
</gene>
<evidence type="ECO:0000313" key="2">
    <source>
        <dbReference type="EMBL" id="RDX69216.1"/>
    </source>
</evidence>
<sequence length="276" mass="30213">MMRVQLIDPLLGLLSQHKMIVIHTSPKQGPPNNRIRPNTHPLHKLESFKHHPGTAKKINHTAIMLKRRFNTILTPHAVKNPPPLLHEPAMTTSHQRTHKRNTIRLQTRFHHAIKRLQSLPATSMDGEAVNKSGPSDNVSVRHFIKHLNGTINIPASGPRDQVSVGHFVEQFEGHVEKPARAVRADEGVLDVDIGMESEFENEGVDVVGVWFLGFEDEGEGEVVEGDIGSVHVGEEGEGQGRSVERHVADHGVVGEGVAGDGETEEHRGGVSRGVGG</sequence>
<comment type="caution">
    <text evidence="2">The sequence shown here is derived from an EMBL/GenBank/DDBJ whole genome shotgun (WGS) entry which is preliminary data.</text>
</comment>
<dbReference type="EMBL" id="QJKJ01012212">
    <property type="protein sequence ID" value="RDX69216.1"/>
    <property type="molecule type" value="Genomic_DNA"/>
</dbReference>
<feature type="region of interest" description="Disordered" evidence="1">
    <location>
        <begin position="254"/>
        <end position="276"/>
    </location>
</feature>
<proteinExistence type="predicted"/>
<organism evidence="2 3">
    <name type="scientific">Mucuna pruriens</name>
    <name type="common">Velvet bean</name>
    <name type="synonym">Dolichos pruriens</name>
    <dbReference type="NCBI Taxonomy" id="157652"/>
    <lineage>
        <taxon>Eukaryota</taxon>
        <taxon>Viridiplantae</taxon>
        <taxon>Streptophyta</taxon>
        <taxon>Embryophyta</taxon>
        <taxon>Tracheophyta</taxon>
        <taxon>Spermatophyta</taxon>
        <taxon>Magnoliopsida</taxon>
        <taxon>eudicotyledons</taxon>
        <taxon>Gunneridae</taxon>
        <taxon>Pentapetalae</taxon>
        <taxon>rosids</taxon>
        <taxon>fabids</taxon>
        <taxon>Fabales</taxon>
        <taxon>Fabaceae</taxon>
        <taxon>Papilionoideae</taxon>
        <taxon>50 kb inversion clade</taxon>
        <taxon>NPAAA clade</taxon>
        <taxon>indigoferoid/millettioid clade</taxon>
        <taxon>Phaseoleae</taxon>
        <taxon>Mucuna</taxon>
    </lineage>
</organism>